<accession>A0ABR4ALQ9</accession>
<evidence type="ECO:0000313" key="3">
    <source>
        <dbReference type="Proteomes" id="UP001590950"/>
    </source>
</evidence>
<organism evidence="2 3">
    <name type="scientific">Stereocaulon virgatum</name>
    <dbReference type="NCBI Taxonomy" id="373712"/>
    <lineage>
        <taxon>Eukaryota</taxon>
        <taxon>Fungi</taxon>
        <taxon>Dikarya</taxon>
        <taxon>Ascomycota</taxon>
        <taxon>Pezizomycotina</taxon>
        <taxon>Lecanoromycetes</taxon>
        <taxon>OSLEUM clade</taxon>
        <taxon>Lecanoromycetidae</taxon>
        <taxon>Lecanorales</taxon>
        <taxon>Lecanorineae</taxon>
        <taxon>Stereocaulaceae</taxon>
        <taxon>Stereocaulon</taxon>
    </lineage>
</organism>
<comment type="caution">
    <text evidence="2">The sequence shown here is derived from an EMBL/GenBank/DDBJ whole genome shotgun (WGS) entry which is preliminary data.</text>
</comment>
<dbReference type="EMBL" id="JBEFKJ010000004">
    <property type="protein sequence ID" value="KAL2046436.1"/>
    <property type="molecule type" value="Genomic_DNA"/>
</dbReference>
<evidence type="ECO:0000313" key="2">
    <source>
        <dbReference type="EMBL" id="KAL2046436.1"/>
    </source>
</evidence>
<dbReference type="Proteomes" id="UP001590950">
    <property type="component" value="Unassembled WGS sequence"/>
</dbReference>
<protein>
    <submittedName>
        <fullName evidence="2">Uncharacterized protein</fullName>
    </submittedName>
</protein>
<sequence length="192" mass="19697">MYLLPSFAAVALFLSTSTIVSSLSTFTKLGTRNVNANGNGHTKLVNLGCAGPSQINLNTLDADDPGLGGCNWKKWVECTALAVGGCLPACEAGGFLDPACDLCIEGLGVLGCKQCVSSQAAQELWSYQQTVLAMSSSKIIAQHQSDYCIVPKPAANLMANTTAVNNAPPSAISSRGFSLLLAGSPSSTPQAG</sequence>
<proteinExistence type="predicted"/>
<keyword evidence="3" id="KW-1185">Reference proteome</keyword>
<feature type="chain" id="PRO_5046382114" evidence="1">
    <location>
        <begin position="23"/>
        <end position="192"/>
    </location>
</feature>
<reference evidence="2 3" key="1">
    <citation type="submission" date="2024-09" db="EMBL/GenBank/DDBJ databases">
        <title>Rethinking Asexuality: The Enigmatic Case of Functional Sexual Genes in Lepraria (Stereocaulaceae).</title>
        <authorList>
            <person name="Doellman M."/>
            <person name="Sun Y."/>
            <person name="Barcenas-Pena A."/>
            <person name="Lumbsch H.T."/>
            <person name="Grewe F."/>
        </authorList>
    </citation>
    <scope>NUCLEOTIDE SEQUENCE [LARGE SCALE GENOMIC DNA]</scope>
    <source>
        <strain evidence="2 3">Mercado 3170</strain>
    </source>
</reference>
<evidence type="ECO:0000256" key="1">
    <source>
        <dbReference type="SAM" id="SignalP"/>
    </source>
</evidence>
<keyword evidence="1" id="KW-0732">Signal</keyword>
<name>A0ABR4ALQ9_9LECA</name>
<feature type="signal peptide" evidence="1">
    <location>
        <begin position="1"/>
        <end position="22"/>
    </location>
</feature>
<gene>
    <name evidence="2" type="ORF">N7G274_001883</name>
</gene>